<dbReference type="RefSeq" id="WP_119478962.1">
    <property type="nucleotide sequence ID" value="NZ_QXML01000009.1"/>
</dbReference>
<proteinExistence type="predicted"/>
<dbReference type="AlphaFoldDB" id="A0A418PNS3"/>
<sequence>MKESINLQFQQGFETEILFFRKSPGFNPAKQNFSSNQNESNHADGSHKPTGFELKEGYLGINEILVLVLVSKSISTQTERLKFSRNRKRIRVFSGIKNLNPRIETKSEIAFSGIVIRKGKQVIEFQIGDEVLGFVKISKTSSGSHLKIGDLEQVFHKPSDLTFQDSVSILAKASLLVDLFKKAGKLTYPNSKTLILFGEKLQTLLLLKICGQYHKQVWTNFPLEELDPEDLLRESKTIFLGSIENDLYAEKFNFIFDLNGILPNQKVKELLETPGVYSCP</sequence>
<reference evidence="1 2" key="1">
    <citation type="submission" date="2018-09" db="EMBL/GenBank/DDBJ databases">
        <authorList>
            <person name="Wang X."/>
            <person name="Du Z."/>
        </authorList>
    </citation>
    <scope>NUCLEOTIDE SEQUENCE [LARGE SCALE GENOMIC DNA]</scope>
    <source>
        <strain evidence="1 2">N3</strain>
    </source>
</reference>
<dbReference type="Proteomes" id="UP000283522">
    <property type="component" value="Unassembled WGS sequence"/>
</dbReference>
<evidence type="ECO:0000313" key="2">
    <source>
        <dbReference type="Proteomes" id="UP000283522"/>
    </source>
</evidence>
<evidence type="ECO:0000313" key="1">
    <source>
        <dbReference type="EMBL" id="RIW13376.1"/>
    </source>
</evidence>
<keyword evidence="2" id="KW-1185">Reference proteome</keyword>
<dbReference type="EMBL" id="QXML01000009">
    <property type="protein sequence ID" value="RIW13376.1"/>
    <property type="molecule type" value="Genomic_DNA"/>
</dbReference>
<organism evidence="1 2">
    <name type="scientific">Algoriphagus lacus</name>
    <dbReference type="NCBI Taxonomy" id="2056311"/>
    <lineage>
        <taxon>Bacteria</taxon>
        <taxon>Pseudomonadati</taxon>
        <taxon>Bacteroidota</taxon>
        <taxon>Cytophagia</taxon>
        <taxon>Cytophagales</taxon>
        <taxon>Cyclobacteriaceae</taxon>
        <taxon>Algoriphagus</taxon>
    </lineage>
</organism>
<dbReference type="Gene3D" id="3.90.180.10">
    <property type="entry name" value="Medium-chain alcohol dehydrogenases, catalytic domain"/>
    <property type="match status" value="1"/>
</dbReference>
<gene>
    <name evidence="1" type="ORF">D0X99_16510</name>
</gene>
<dbReference type="OrthoDB" id="9787435at2"/>
<protein>
    <submittedName>
        <fullName evidence="1">Uncharacterized protein</fullName>
    </submittedName>
</protein>
<comment type="caution">
    <text evidence="1">The sequence shown here is derived from an EMBL/GenBank/DDBJ whole genome shotgun (WGS) entry which is preliminary data.</text>
</comment>
<name>A0A418PNS3_9BACT</name>
<accession>A0A418PNS3</accession>